<dbReference type="AlphaFoldDB" id="A0A1H8SXV3"/>
<name>A0A1H8SXV3_9SPHI</name>
<sequence>MKTIVKNISKTVLVVLAASVAFTSCKKDSSSNVNPLKASNQTASVSPTNTLLYGNWGNPTPAPGTFGTRYFNLSTGAQDSTGTIAYHLTFTSTNNLLIKPRSGATLKYLNTTKAFSALDASDLAAATTVTATTGIGLNTVSDSLNTTLNANGWLNYNITTHVVSYTHNVVFFLTQGTTTYAFKATASSAQGTATSNRGLYWFDRGVLVP</sequence>
<keyword evidence="1" id="KW-0732">Signal</keyword>
<dbReference type="RefSeq" id="WP_091219402.1">
    <property type="nucleotide sequence ID" value="NZ_FOCL01000014.1"/>
</dbReference>
<dbReference type="Proteomes" id="UP000198942">
    <property type="component" value="Unassembled WGS sequence"/>
</dbReference>
<feature type="signal peptide" evidence="1">
    <location>
        <begin position="1"/>
        <end position="17"/>
    </location>
</feature>
<dbReference type="PROSITE" id="PS51257">
    <property type="entry name" value="PROKAR_LIPOPROTEIN"/>
    <property type="match status" value="1"/>
</dbReference>
<keyword evidence="3" id="KW-1185">Reference proteome</keyword>
<gene>
    <name evidence="2" type="ORF">SAMN05192574_1149</name>
</gene>
<evidence type="ECO:0000313" key="3">
    <source>
        <dbReference type="Proteomes" id="UP000198942"/>
    </source>
</evidence>
<evidence type="ECO:0008006" key="4">
    <source>
        <dbReference type="Google" id="ProtNLM"/>
    </source>
</evidence>
<evidence type="ECO:0000313" key="2">
    <source>
        <dbReference type="EMBL" id="SEO83521.1"/>
    </source>
</evidence>
<accession>A0A1H8SXV3</accession>
<dbReference type="STRING" id="551995.SAMN05192574_1149"/>
<reference evidence="3" key="1">
    <citation type="submission" date="2016-10" db="EMBL/GenBank/DDBJ databases">
        <authorList>
            <person name="Varghese N."/>
            <person name="Submissions S."/>
        </authorList>
    </citation>
    <scope>NUCLEOTIDE SEQUENCE [LARGE SCALE GENOMIC DNA]</scope>
    <source>
        <strain evidence="3">Gh-48</strain>
    </source>
</reference>
<organism evidence="2 3">
    <name type="scientific">Mucilaginibacter gossypiicola</name>
    <dbReference type="NCBI Taxonomy" id="551995"/>
    <lineage>
        <taxon>Bacteria</taxon>
        <taxon>Pseudomonadati</taxon>
        <taxon>Bacteroidota</taxon>
        <taxon>Sphingobacteriia</taxon>
        <taxon>Sphingobacteriales</taxon>
        <taxon>Sphingobacteriaceae</taxon>
        <taxon>Mucilaginibacter</taxon>
    </lineage>
</organism>
<feature type="chain" id="PRO_5011559775" description="HmuY protein" evidence="1">
    <location>
        <begin position="18"/>
        <end position="209"/>
    </location>
</feature>
<dbReference type="EMBL" id="FOCL01000014">
    <property type="protein sequence ID" value="SEO83521.1"/>
    <property type="molecule type" value="Genomic_DNA"/>
</dbReference>
<protein>
    <recommendedName>
        <fullName evidence="4">HmuY protein</fullName>
    </recommendedName>
</protein>
<evidence type="ECO:0000256" key="1">
    <source>
        <dbReference type="SAM" id="SignalP"/>
    </source>
</evidence>
<proteinExistence type="predicted"/>
<dbReference type="OrthoDB" id="794662at2"/>